<dbReference type="Proteomes" id="UP000887013">
    <property type="component" value="Unassembled WGS sequence"/>
</dbReference>
<protein>
    <submittedName>
        <fullName evidence="1">Uncharacterized protein</fullName>
    </submittedName>
</protein>
<accession>A0A8X6NN53</accession>
<name>A0A8X6NN53_NEPPI</name>
<gene>
    <name evidence="1" type="primary">NCL1_27484</name>
    <name evidence="1" type="ORF">NPIL_215041</name>
</gene>
<comment type="caution">
    <text evidence="1">The sequence shown here is derived from an EMBL/GenBank/DDBJ whole genome shotgun (WGS) entry which is preliminary data.</text>
</comment>
<dbReference type="EMBL" id="BMAW01106510">
    <property type="protein sequence ID" value="GFT24763.1"/>
    <property type="molecule type" value="Genomic_DNA"/>
</dbReference>
<reference evidence="1" key="1">
    <citation type="submission" date="2020-08" db="EMBL/GenBank/DDBJ databases">
        <title>Multicomponent nature underlies the extraordinary mechanical properties of spider dragline silk.</title>
        <authorList>
            <person name="Kono N."/>
            <person name="Nakamura H."/>
            <person name="Mori M."/>
            <person name="Yoshida Y."/>
            <person name="Ohtoshi R."/>
            <person name="Malay A.D."/>
            <person name="Moran D.A.P."/>
            <person name="Tomita M."/>
            <person name="Numata K."/>
            <person name="Arakawa K."/>
        </authorList>
    </citation>
    <scope>NUCLEOTIDE SEQUENCE</scope>
</reference>
<evidence type="ECO:0000313" key="2">
    <source>
        <dbReference type="Proteomes" id="UP000887013"/>
    </source>
</evidence>
<sequence>MDNIVRQCTLTSINGSEEEKKYITRMRNIIEFQIEELREKRQHRSFRQMVIHLYPPILSILDYACEQIVLAHVQVHKNKEHLFQNWELITVDQNGFRGLNRSPQTVTVRSPAPPTNRYLVTEFSNLVTRTFHRYPLLHPTFDIPFYTAPLLHTLRIDPQENGDESSNERDAMMNPTRELYWKRVYDESWLYFHEPHAIDINFYLKEQALRRSPVNVFTRIMRREDGDPFDPRAILRKIAAPYYYVLPHRDEQKHEQFISDLRDLDIEYGSLHFDVQLQFARKV</sequence>
<organism evidence="1 2">
    <name type="scientific">Nephila pilipes</name>
    <name type="common">Giant wood spider</name>
    <name type="synonym">Nephila maculata</name>
    <dbReference type="NCBI Taxonomy" id="299642"/>
    <lineage>
        <taxon>Eukaryota</taxon>
        <taxon>Metazoa</taxon>
        <taxon>Ecdysozoa</taxon>
        <taxon>Arthropoda</taxon>
        <taxon>Chelicerata</taxon>
        <taxon>Arachnida</taxon>
        <taxon>Araneae</taxon>
        <taxon>Araneomorphae</taxon>
        <taxon>Entelegynae</taxon>
        <taxon>Araneoidea</taxon>
        <taxon>Nephilidae</taxon>
        <taxon>Nephila</taxon>
    </lineage>
</organism>
<evidence type="ECO:0000313" key="1">
    <source>
        <dbReference type="EMBL" id="GFT24763.1"/>
    </source>
</evidence>
<dbReference type="AlphaFoldDB" id="A0A8X6NN53"/>
<keyword evidence="2" id="KW-1185">Reference proteome</keyword>
<proteinExistence type="predicted"/>